<evidence type="ECO:0000313" key="6">
    <source>
        <dbReference type="Proteomes" id="UP000659904"/>
    </source>
</evidence>
<keyword evidence="1" id="KW-0805">Transcription regulation</keyword>
<comment type="caution">
    <text evidence="5">The sequence shown here is derived from an EMBL/GenBank/DDBJ whole genome shotgun (WGS) entry which is preliminary data.</text>
</comment>
<protein>
    <submittedName>
        <fullName evidence="5">Putative transcriptional regulator</fullName>
    </submittedName>
</protein>
<name>A0A8J3KG52_9ACTN</name>
<dbReference type="Proteomes" id="UP000659904">
    <property type="component" value="Unassembled WGS sequence"/>
</dbReference>
<keyword evidence="2" id="KW-0238">DNA-binding</keyword>
<reference evidence="5 6" key="1">
    <citation type="submission" date="2021-01" db="EMBL/GenBank/DDBJ databases">
        <title>Whole genome shotgun sequence of Catellatospora citrea NBRC 14495.</title>
        <authorList>
            <person name="Komaki H."/>
            <person name="Tamura T."/>
        </authorList>
    </citation>
    <scope>NUCLEOTIDE SEQUENCE [LARGE SCALE GENOMIC DNA]</scope>
    <source>
        <strain evidence="5 6">NBRC 14495</strain>
    </source>
</reference>
<keyword evidence="6" id="KW-1185">Reference proteome</keyword>
<dbReference type="Gene3D" id="1.10.10.10">
    <property type="entry name" value="Winged helix-like DNA-binding domain superfamily/Winged helix DNA-binding domain"/>
    <property type="match status" value="1"/>
</dbReference>
<evidence type="ECO:0000256" key="3">
    <source>
        <dbReference type="ARBA" id="ARBA00023163"/>
    </source>
</evidence>
<sequence>MIALSSLAHDLLGNASVSYTVRVAMNFEERLRDRDAWPIGDECSARRVLDLLLSTKTVFLVVRECFYGTTRFDDFVARIGTSAPAVSRALAQLKAARIITPVVYREPGSRARDEYRLTKAGEDLLPVLLSLTQWGDTYLQEGRPPLSFVEADTGRPVRVRVTADPVPEKGADDIEIRLNPAARPALVVATDSTRQRCDPELSA</sequence>
<gene>
    <name evidence="5" type="ORF">Cci01nite_51730</name>
</gene>
<dbReference type="PANTHER" id="PTHR33204:SF18">
    <property type="entry name" value="TRANSCRIPTIONAL REGULATORY PROTEIN"/>
    <property type="match status" value="1"/>
</dbReference>
<dbReference type="InterPro" id="IPR036390">
    <property type="entry name" value="WH_DNA-bd_sf"/>
</dbReference>
<evidence type="ECO:0000256" key="1">
    <source>
        <dbReference type="ARBA" id="ARBA00023015"/>
    </source>
</evidence>
<dbReference type="PROSITE" id="PS51118">
    <property type="entry name" value="HTH_HXLR"/>
    <property type="match status" value="1"/>
</dbReference>
<evidence type="ECO:0000256" key="2">
    <source>
        <dbReference type="ARBA" id="ARBA00023125"/>
    </source>
</evidence>
<dbReference type="InterPro" id="IPR002577">
    <property type="entry name" value="HTH_HxlR"/>
</dbReference>
<proteinExistence type="predicted"/>
<dbReference type="EMBL" id="BONH01000025">
    <property type="protein sequence ID" value="GIG00080.1"/>
    <property type="molecule type" value="Genomic_DNA"/>
</dbReference>
<dbReference type="Pfam" id="PF01638">
    <property type="entry name" value="HxlR"/>
    <property type="match status" value="1"/>
</dbReference>
<dbReference type="SUPFAM" id="SSF46785">
    <property type="entry name" value="Winged helix' DNA-binding domain"/>
    <property type="match status" value="1"/>
</dbReference>
<evidence type="ECO:0000259" key="4">
    <source>
        <dbReference type="PROSITE" id="PS51118"/>
    </source>
</evidence>
<dbReference type="PANTHER" id="PTHR33204">
    <property type="entry name" value="TRANSCRIPTIONAL REGULATOR, MARR FAMILY"/>
    <property type="match status" value="1"/>
</dbReference>
<evidence type="ECO:0000313" key="5">
    <source>
        <dbReference type="EMBL" id="GIG00080.1"/>
    </source>
</evidence>
<dbReference type="InterPro" id="IPR036388">
    <property type="entry name" value="WH-like_DNA-bd_sf"/>
</dbReference>
<organism evidence="5 6">
    <name type="scientific">Catellatospora citrea</name>
    <dbReference type="NCBI Taxonomy" id="53366"/>
    <lineage>
        <taxon>Bacteria</taxon>
        <taxon>Bacillati</taxon>
        <taxon>Actinomycetota</taxon>
        <taxon>Actinomycetes</taxon>
        <taxon>Micromonosporales</taxon>
        <taxon>Micromonosporaceae</taxon>
        <taxon>Catellatospora</taxon>
    </lineage>
</organism>
<keyword evidence="3" id="KW-0804">Transcription</keyword>
<feature type="domain" description="HTH hxlR-type" evidence="4">
    <location>
        <begin position="43"/>
        <end position="143"/>
    </location>
</feature>
<dbReference type="GO" id="GO:0003677">
    <property type="term" value="F:DNA binding"/>
    <property type="evidence" value="ECO:0007669"/>
    <property type="project" value="UniProtKB-KW"/>
</dbReference>
<accession>A0A8J3KG52</accession>
<dbReference type="AlphaFoldDB" id="A0A8J3KG52"/>